<comment type="similarity">
    <text evidence="1">Belongs to the short-chain dehydrogenases/reductases (SDR) family.</text>
</comment>
<protein>
    <submittedName>
        <fullName evidence="4">Putative acyl carrier protein</fullName>
    </submittedName>
</protein>
<reference evidence="4" key="1">
    <citation type="submission" date="2015-11" db="EMBL/GenBank/DDBJ databases">
        <authorList>
            <person name="Zhang Y."/>
            <person name="Guo Z."/>
        </authorList>
    </citation>
    <scope>NUCLEOTIDE SEQUENCE</scope>
    <source>
        <strain evidence="4">ID145698</strain>
    </source>
</reference>
<dbReference type="SMART" id="SM00822">
    <property type="entry name" value="PKS_KR"/>
    <property type="match status" value="1"/>
</dbReference>
<dbReference type="PANTHER" id="PTHR42760">
    <property type="entry name" value="SHORT-CHAIN DEHYDROGENASES/REDUCTASES FAMILY MEMBER"/>
    <property type="match status" value="1"/>
</dbReference>
<evidence type="ECO:0000256" key="2">
    <source>
        <dbReference type="ARBA" id="ARBA00023002"/>
    </source>
</evidence>
<evidence type="ECO:0000259" key="3">
    <source>
        <dbReference type="SMART" id="SM00822"/>
    </source>
</evidence>
<name>A0A1W5KQH7_9ACTN</name>
<feature type="domain" description="Ketoreductase" evidence="3">
    <location>
        <begin position="8"/>
        <end position="191"/>
    </location>
</feature>
<dbReference type="EMBL" id="KT996129">
    <property type="protein sequence ID" value="AMX23331.1"/>
    <property type="molecule type" value="Genomic_DNA"/>
</dbReference>
<accession>A0A1W5KQH7</accession>
<dbReference type="Gene3D" id="3.40.50.720">
    <property type="entry name" value="NAD(P)-binding Rossmann-like Domain"/>
    <property type="match status" value="1"/>
</dbReference>
<dbReference type="InterPro" id="IPR057326">
    <property type="entry name" value="KR_dom"/>
</dbReference>
<dbReference type="PRINTS" id="PR00081">
    <property type="entry name" value="GDHRDH"/>
</dbReference>
<sequence length="245" mass="25963">MDYELKGKHAIVTGGSRGIGRATVLALAQQGAMVTTCYVRDSDEVGTLAEELEQMGSDKLISRCDVTDSAQVDRLVEQAHRRFGPVDLLVNNAGVISHLPLEKLGPEEWQRVLDTNLTGMYNTIRKSLSVFAPTAAVVNITSAVANHGMPAASHYVASKAAVMGLTRALCKELGPRGVRVNAIASGLIDTDQMNAVNAEGRARYNQMISIGRIGRPEEVAQVVLFLASGAASYITGATVNVDGGI</sequence>
<dbReference type="PROSITE" id="PS00061">
    <property type="entry name" value="ADH_SHORT"/>
    <property type="match status" value="1"/>
</dbReference>
<dbReference type="InterPro" id="IPR020904">
    <property type="entry name" value="Sc_DH/Rdtase_CS"/>
</dbReference>
<dbReference type="PRINTS" id="PR00080">
    <property type="entry name" value="SDRFAMILY"/>
</dbReference>
<organism evidence="4">
    <name type="scientific">Actinoallomurus sp. ID145698</name>
    <dbReference type="NCBI Taxonomy" id="1820605"/>
    <lineage>
        <taxon>Bacteria</taxon>
        <taxon>Bacillati</taxon>
        <taxon>Actinomycetota</taxon>
        <taxon>Actinomycetes</taxon>
        <taxon>Streptosporangiales</taxon>
        <taxon>Thermomonosporaceae</taxon>
        <taxon>Actinoallomurus</taxon>
    </lineage>
</organism>
<dbReference type="GO" id="GO:0016616">
    <property type="term" value="F:oxidoreductase activity, acting on the CH-OH group of donors, NAD or NADP as acceptor"/>
    <property type="evidence" value="ECO:0007669"/>
    <property type="project" value="TreeGrafter"/>
</dbReference>
<dbReference type="AlphaFoldDB" id="A0A1W5KQH7"/>
<dbReference type="SUPFAM" id="SSF51735">
    <property type="entry name" value="NAD(P)-binding Rossmann-fold domains"/>
    <property type="match status" value="1"/>
</dbReference>
<dbReference type="Pfam" id="PF13561">
    <property type="entry name" value="adh_short_C2"/>
    <property type="match status" value="1"/>
</dbReference>
<keyword evidence="2" id="KW-0560">Oxidoreductase</keyword>
<dbReference type="InterPro" id="IPR002347">
    <property type="entry name" value="SDR_fam"/>
</dbReference>
<proteinExistence type="inferred from homology"/>
<dbReference type="FunFam" id="3.40.50.720:FF:000084">
    <property type="entry name" value="Short-chain dehydrogenase reductase"/>
    <property type="match status" value="1"/>
</dbReference>
<dbReference type="InterPro" id="IPR036291">
    <property type="entry name" value="NAD(P)-bd_dom_sf"/>
</dbReference>
<evidence type="ECO:0000313" key="4">
    <source>
        <dbReference type="EMBL" id="AMX23331.1"/>
    </source>
</evidence>
<dbReference type="PANTHER" id="PTHR42760:SF133">
    <property type="entry name" value="3-OXOACYL-[ACYL-CARRIER-PROTEIN] REDUCTASE"/>
    <property type="match status" value="1"/>
</dbReference>
<gene>
    <name evidence="4" type="primary">NAI698_09176</name>
</gene>
<evidence type="ECO:0000256" key="1">
    <source>
        <dbReference type="ARBA" id="ARBA00006484"/>
    </source>
</evidence>